<accession>A0ABD1Z6B0</accession>
<evidence type="ECO:0000313" key="2">
    <source>
        <dbReference type="EMBL" id="KAL2641867.1"/>
    </source>
</evidence>
<dbReference type="AlphaFoldDB" id="A0ABD1Z6B0"/>
<dbReference type="EMBL" id="JBHFFA010000002">
    <property type="protein sequence ID" value="KAL2641867.1"/>
    <property type="molecule type" value="Genomic_DNA"/>
</dbReference>
<name>A0ABD1Z6B0_9MARC</name>
<evidence type="ECO:0000313" key="3">
    <source>
        <dbReference type="Proteomes" id="UP001605036"/>
    </source>
</evidence>
<protein>
    <submittedName>
        <fullName evidence="2">Uncharacterized protein</fullName>
    </submittedName>
</protein>
<gene>
    <name evidence="2" type="ORF">R1flu_009454</name>
</gene>
<dbReference type="Proteomes" id="UP001605036">
    <property type="component" value="Unassembled WGS sequence"/>
</dbReference>
<reference evidence="2 3" key="1">
    <citation type="submission" date="2024-09" db="EMBL/GenBank/DDBJ databases">
        <title>Chromosome-scale assembly of Riccia fluitans.</title>
        <authorList>
            <person name="Paukszto L."/>
            <person name="Sawicki J."/>
            <person name="Karawczyk K."/>
            <person name="Piernik-Szablinska J."/>
            <person name="Szczecinska M."/>
            <person name="Mazdziarz M."/>
        </authorList>
    </citation>
    <scope>NUCLEOTIDE SEQUENCE [LARGE SCALE GENOMIC DNA]</scope>
    <source>
        <strain evidence="2">Rf_01</strain>
        <tissue evidence="2">Aerial parts of the thallus</tissue>
    </source>
</reference>
<evidence type="ECO:0000256" key="1">
    <source>
        <dbReference type="SAM" id="MobiDB-lite"/>
    </source>
</evidence>
<comment type="caution">
    <text evidence="2">The sequence shown here is derived from an EMBL/GenBank/DDBJ whole genome shotgun (WGS) entry which is preliminary data.</text>
</comment>
<sequence length="175" mass="18921">MAVSLVHRDPIREHAPADCRSVGIDPLLSRGSPSLLVIHPTNPRLVWELRGRCGWIETGEKGSSRTLLVPPRNRGRALLWIGTGEDLDPFANVRRNGEFGNGRNWSTEYLLARHHGSNDPDPPWEHLAAGSPSGERRKVGLRSSGALGQGTGLAGGAECSLTLTSARPAVERLVM</sequence>
<keyword evidence="3" id="KW-1185">Reference proteome</keyword>
<proteinExistence type="predicted"/>
<organism evidence="2 3">
    <name type="scientific">Riccia fluitans</name>
    <dbReference type="NCBI Taxonomy" id="41844"/>
    <lineage>
        <taxon>Eukaryota</taxon>
        <taxon>Viridiplantae</taxon>
        <taxon>Streptophyta</taxon>
        <taxon>Embryophyta</taxon>
        <taxon>Marchantiophyta</taxon>
        <taxon>Marchantiopsida</taxon>
        <taxon>Marchantiidae</taxon>
        <taxon>Marchantiales</taxon>
        <taxon>Ricciaceae</taxon>
        <taxon>Riccia</taxon>
    </lineage>
</organism>
<feature type="region of interest" description="Disordered" evidence="1">
    <location>
        <begin position="113"/>
        <end position="147"/>
    </location>
</feature>